<sequence length="140" mass="16165">MDYANNYLIHLGRGIMKTYWLRWKGQSIDLSTSYETDGCNMLPSHKTPPLSYENVRRSTVTFTPEMDIRSARSYKSFVDSAVHTDRELNQKYEIPTKIRFGNSKEKHFMKPTKTADVRPKSSQIHVTIPSTANSRTCCIL</sequence>
<name>V4AEW7_LOTGI</name>
<gene>
    <name evidence="1" type="ORF">LOTGIDRAFT_163222</name>
</gene>
<protein>
    <submittedName>
        <fullName evidence="1">Uncharacterized protein</fullName>
    </submittedName>
</protein>
<dbReference type="CTD" id="20239333"/>
<dbReference type="GeneID" id="20239333"/>
<organism evidence="1 2">
    <name type="scientific">Lottia gigantea</name>
    <name type="common">Giant owl limpet</name>
    <dbReference type="NCBI Taxonomy" id="225164"/>
    <lineage>
        <taxon>Eukaryota</taxon>
        <taxon>Metazoa</taxon>
        <taxon>Spiralia</taxon>
        <taxon>Lophotrochozoa</taxon>
        <taxon>Mollusca</taxon>
        <taxon>Gastropoda</taxon>
        <taxon>Patellogastropoda</taxon>
        <taxon>Lottioidea</taxon>
        <taxon>Lottiidae</taxon>
        <taxon>Lottia</taxon>
    </lineage>
</organism>
<proteinExistence type="predicted"/>
<dbReference type="Proteomes" id="UP000030746">
    <property type="component" value="Unassembled WGS sequence"/>
</dbReference>
<dbReference type="KEGG" id="lgi:LOTGIDRAFT_163222"/>
<dbReference type="HOGENOM" id="CLU_1837366_0_0_1"/>
<evidence type="ECO:0000313" key="1">
    <source>
        <dbReference type="EMBL" id="ESO91861.1"/>
    </source>
</evidence>
<dbReference type="AlphaFoldDB" id="V4AEW7"/>
<evidence type="ECO:0000313" key="2">
    <source>
        <dbReference type="Proteomes" id="UP000030746"/>
    </source>
</evidence>
<accession>V4AEW7</accession>
<keyword evidence="2" id="KW-1185">Reference proteome</keyword>
<dbReference type="RefSeq" id="XP_009057531.1">
    <property type="nucleotide sequence ID" value="XM_009059283.1"/>
</dbReference>
<dbReference type="EMBL" id="KB202199">
    <property type="protein sequence ID" value="ESO91861.1"/>
    <property type="molecule type" value="Genomic_DNA"/>
</dbReference>
<reference evidence="1 2" key="1">
    <citation type="journal article" date="2013" name="Nature">
        <title>Insights into bilaterian evolution from three spiralian genomes.</title>
        <authorList>
            <person name="Simakov O."/>
            <person name="Marletaz F."/>
            <person name="Cho S.J."/>
            <person name="Edsinger-Gonzales E."/>
            <person name="Havlak P."/>
            <person name="Hellsten U."/>
            <person name="Kuo D.H."/>
            <person name="Larsson T."/>
            <person name="Lv J."/>
            <person name="Arendt D."/>
            <person name="Savage R."/>
            <person name="Osoegawa K."/>
            <person name="de Jong P."/>
            <person name="Grimwood J."/>
            <person name="Chapman J.A."/>
            <person name="Shapiro H."/>
            <person name="Aerts A."/>
            <person name="Otillar R.P."/>
            <person name="Terry A.Y."/>
            <person name="Boore J.L."/>
            <person name="Grigoriev I.V."/>
            <person name="Lindberg D.R."/>
            <person name="Seaver E.C."/>
            <person name="Weisblat D.A."/>
            <person name="Putnam N.H."/>
            <person name="Rokhsar D.S."/>
        </authorList>
    </citation>
    <scope>NUCLEOTIDE SEQUENCE [LARGE SCALE GENOMIC DNA]</scope>
</reference>